<evidence type="ECO:0000256" key="1">
    <source>
        <dbReference type="ARBA" id="ARBA00004167"/>
    </source>
</evidence>
<dbReference type="GO" id="GO:0016020">
    <property type="term" value="C:membrane"/>
    <property type="evidence" value="ECO:0007669"/>
    <property type="project" value="UniProtKB-SubCell"/>
</dbReference>
<dbReference type="InParanoid" id="A0A6J2VS84"/>
<feature type="domain" description="Ig-like" evidence="9">
    <location>
        <begin position="1"/>
        <end position="79"/>
    </location>
</feature>
<dbReference type="GO" id="GO:0034113">
    <property type="term" value="P:heterotypic cell-cell adhesion"/>
    <property type="evidence" value="ECO:0007669"/>
    <property type="project" value="TreeGrafter"/>
</dbReference>
<keyword evidence="3" id="KW-0732">Signal</keyword>
<dbReference type="GO" id="GO:0009986">
    <property type="term" value="C:cell surface"/>
    <property type="evidence" value="ECO:0007669"/>
    <property type="project" value="TreeGrafter"/>
</dbReference>
<evidence type="ECO:0000256" key="7">
    <source>
        <dbReference type="ARBA" id="ARBA00023180"/>
    </source>
</evidence>
<dbReference type="OrthoDB" id="9422141at2759"/>
<dbReference type="InterPro" id="IPR013783">
    <property type="entry name" value="Ig-like_fold"/>
</dbReference>
<dbReference type="Proteomes" id="UP000504632">
    <property type="component" value="Chromosome 7"/>
</dbReference>
<keyword evidence="2" id="KW-0812">Transmembrane</keyword>
<evidence type="ECO:0000256" key="4">
    <source>
        <dbReference type="ARBA" id="ARBA00022989"/>
    </source>
</evidence>
<dbReference type="GO" id="GO:0098632">
    <property type="term" value="F:cell-cell adhesion mediator activity"/>
    <property type="evidence" value="ECO:0007669"/>
    <property type="project" value="InterPro"/>
</dbReference>
<evidence type="ECO:0000256" key="8">
    <source>
        <dbReference type="ARBA" id="ARBA00023319"/>
    </source>
</evidence>
<dbReference type="InterPro" id="IPR007110">
    <property type="entry name" value="Ig-like_dom"/>
</dbReference>
<dbReference type="Gene3D" id="2.60.40.10">
    <property type="entry name" value="Immunoglobulins"/>
    <property type="match status" value="2"/>
</dbReference>
<organism evidence="10 11">
    <name type="scientific">Chanos chanos</name>
    <name type="common">Milkfish</name>
    <name type="synonym">Mugil chanos</name>
    <dbReference type="NCBI Taxonomy" id="29144"/>
    <lineage>
        <taxon>Eukaryota</taxon>
        <taxon>Metazoa</taxon>
        <taxon>Chordata</taxon>
        <taxon>Craniata</taxon>
        <taxon>Vertebrata</taxon>
        <taxon>Euteleostomi</taxon>
        <taxon>Actinopterygii</taxon>
        <taxon>Neopterygii</taxon>
        <taxon>Teleostei</taxon>
        <taxon>Ostariophysi</taxon>
        <taxon>Gonorynchiformes</taxon>
        <taxon>Chanidae</taxon>
        <taxon>Chanos</taxon>
    </lineage>
</organism>
<name>A0A6J2VS84_CHACN</name>
<dbReference type="GO" id="GO:0043025">
    <property type="term" value="C:neuronal cell body"/>
    <property type="evidence" value="ECO:0007669"/>
    <property type="project" value="TreeGrafter"/>
</dbReference>
<keyword evidence="4" id="KW-1133">Transmembrane helix</keyword>
<evidence type="ECO:0000256" key="6">
    <source>
        <dbReference type="ARBA" id="ARBA00023157"/>
    </source>
</evidence>
<dbReference type="InterPro" id="IPR047164">
    <property type="entry name" value="OX2G-like"/>
</dbReference>
<gene>
    <name evidence="11" type="primary">LOC115816087</name>
</gene>
<dbReference type="InterPro" id="IPR013162">
    <property type="entry name" value="CD80_C2-set"/>
</dbReference>
<evidence type="ECO:0000259" key="9">
    <source>
        <dbReference type="PROSITE" id="PS50835"/>
    </source>
</evidence>
<accession>A0A6J2VS84</accession>
<proteinExistence type="predicted"/>
<dbReference type="GO" id="GO:0030424">
    <property type="term" value="C:axon"/>
    <property type="evidence" value="ECO:0007669"/>
    <property type="project" value="TreeGrafter"/>
</dbReference>
<keyword evidence="7" id="KW-0325">Glycoprotein</keyword>
<dbReference type="PANTHER" id="PTHR46841">
    <property type="entry name" value="OX-2 MEMBRANE GLYCOPROTEIN"/>
    <property type="match status" value="1"/>
</dbReference>
<comment type="subcellular location">
    <subcellularLocation>
        <location evidence="1">Membrane</location>
        <topology evidence="1">Single-pass membrane protein</topology>
    </subcellularLocation>
</comment>
<dbReference type="RefSeq" id="XP_030634917.1">
    <property type="nucleotide sequence ID" value="XM_030779057.1"/>
</dbReference>
<dbReference type="SUPFAM" id="SSF48726">
    <property type="entry name" value="Immunoglobulin"/>
    <property type="match status" value="2"/>
</dbReference>
<evidence type="ECO:0000313" key="11">
    <source>
        <dbReference type="RefSeq" id="XP_030634917.1"/>
    </source>
</evidence>
<dbReference type="AlphaFoldDB" id="A0A6J2VS84"/>
<evidence type="ECO:0000256" key="3">
    <source>
        <dbReference type="ARBA" id="ARBA00022729"/>
    </source>
</evidence>
<dbReference type="Pfam" id="PF08205">
    <property type="entry name" value="C2-set_2"/>
    <property type="match status" value="1"/>
</dbReference>
<reference evidence="11" key="1">
    <citation type="submission" date="2025-08" db="UniProtKB">
        <authorList>
            <consortium name="RefSeq"/>
        </authorList>
    </citation>
    <scope>IDENTIFICATION</scope>
</reference>
<evidence type="ECO:0000313" key="10">
    <source>
        <dbReference type="Proteomes" id="UP000504632"/>
    </source>
</evidence>
<dbReference type="PROSITE" id="PS50835">
    <property type="entry name" value="IG_LIKE"/>
    <property type="match status" value="1"/>
</dbReference>
<dbReference type="InterPro" id="IPR036179">
    <property type="entry name" value="Ig-like_dom_sf"/>
</dbReference>
<evidence type="ECO:0000256" key="5">
    <source>
        <dbReference type="ARBA" id="ARBA00023136"/>
    </source>
</evidence>
<evidence type="ECO:0000256" key="2">
    <source>
        <dbReference type="ARBA" id="ARBA00022692"/>
    </source>
</evidence>
<keyword evidence="10" id="KW-1185">Reference proteome</keyword>
<protein>
    <submittedName>
        <fullName evidence="11">OX-2 membrane glycoprotein-like</fullName>
    </submittedName>
</protein>
<dbReference type="PANTHER" id="PTHR46841:SF7">
    <property type="entry name" value="IG-LIKE DOMAIN-CONTAINING PROTEIN"/>
    <property type="match status" value="1"/>
</dbReference>
<keyword evidence="6" id="KW-1015">Disulfide bond</keyword>
<keyword evidence="5" id="KW-0472">Membrane</keyword>
<keyword evidence="8" id="KW-0393">Immunoglobulin domain</keyword>
<sequence length="204" mass="22800">MQVTWLKQLRGSVEILATYNSRYKEKIMDSHVGKIMFQQATFGSTTLKVNNVTFADEACYVCVFDIYPTGSERDQVCLTVQGVSEITTKLQTITSPGLPLETGVVITCTATGKPTPEIRWNSEENLSEYVGYQNNTTMLNDGRTMTTSSNLTVWMSKFGGKYVDCVAQSGDVMEQRRIIVVNENWQVIFSFDLSMLLCATASFC</sequence>
<dbReference type="GO" id="GO:0150079">
    <property type="term" value="P:negative regulation of neuroinflammatory response"/>
    <property type="evidence" value="ECO:0007669"/>
    <property type="project" value="TreeGrafter"/>
</dbReference>
<dbReference type="GeneID" id="115816087"/>